<dbReference type="InterPro" id="IPR002645">
    <property type="entry name" value="STAS_dom"/>
</dbReference>
<name>A0A7I9ZAC3_9MYCO</name>
<gene>
    <name evidence="2" type="ORF">MTIM_37920</name>
</gene>
<reference evidence="2 3" key="1">
    <citation type="journal article" date="2019" name="Emerg. Microbes Infect.">
        <title>Comprehensive subspecies identification of 175 nontuberculous mycobacteria species based on 7547 genomic profiles.</title>
        <authorList>
            <person name="Matsumoto Y."/>
            <person name="Kinjo T."/>
            <person name="Motooka D."/>
            <person name="Nabeya D."/>
            <person name="Jung N."/>
            <person name="Uechi K."/>
            <person name="Horii T."/>
            <person name="Iida T."/>
            <person name="Fujita J."/>
            <person name="Nakamura S."/>
        </authorList>
    </citation>
    <scope>NUCLEOTIDE SEQUENCE [LARGE SCALE GENOMIC DNA]</scope>
    <source>
        <strain evidence="2 3">JCM 30726</strain>
    </source>
</reference>
<feature type="domain" description="STAS" evidence="1">
    <location>
        <begin position="20"/>
        <end position="97"/>
    </location>
</feature>
<dbReference type="InterPro" id="IPR036513">
    <property type="entry name" value="STAS_dom_sf"/>
</dbReference>
<proteinExistence type="predicted"/>
<comment type="caution">
    <text evidence="2">The sequence shown here is derived from an EMBL/GenBank/DDBJ whole genome shotgun (WGS) entry which is preliminary data.</text>
</comment>
<dbReference type="CDD" id="cd07043">
    <property type="entry name" value="STAS_anti-anti-sigma_factors"/>
    <property type="match status" value="1"/>
</dbReference>
<evidence type="ECO:0000313" key="2">
    <source>
        <dbReference type="EMBL" id="GFG97913.1"/>
    </source>
</evidence>
<keyword evidence="3" id="KW-1185">Reference proteome</keyword>
<dbReference type="RefSeq" id="WP_163712741.1">
    <property type="nucleotide sequence ID" value="NZ_BLLA01000001.1"/>
</dbReference>
<dbReference type="Gene3D" id="3.30.750.24">
    <property type="entry name" value="STAS domain"/>
    <property type="match status" value="1"/>
</dbReference>
<protein>
    <submittedName>
        <fullName evidence="2">Sulfate transporter</fullName>
    </submittedName>
</protein>
<dbReference type="AlphaFoldDB" id="A0A7I9ZAC3"/>
<dbReference type="EMBL" id="BLLA01000001">
    <property type="protein sequence ID" value="GFG97913.1"/>
    <property type="molecule type" value="Genomic_DNA"/>
</dbReference>
<dbReference type="SUPFAM" id="SSF52091">
    <property type="entry name" value="SpoIIaa-like"/>
    <property type="match status" value="1"/>
</dbReference>
<organism evidence="2 3">
    <name type="scientific">Mycobacterium timonense</name>
    <dbReference type="NCBI Taxonomy" id="701043"/>
    <lineage>
        <taxon>Bacteria</taxon>
        <taxon>Bacillati</taxon>
        <taxon>Actinomycetota</taxon>
        <taxon>Actinomycetes</taxon>
        <taxon>Mycobacteriales</taxon>
        <taxon>Mycobacteriaceae</taxon>
        <taxon>Mycobacterium</taxon>
        <taxon>Mycobacterium avium complex (MAC)</taxon>
    </lineage>
</organism>
<sequence length="146" mass="16151">MTIAGTESRHDNCVFECDGAQVRAHYRHLATVVHIRGEINDANVDRVSHHIRRFTLGENPVVLDIADVSQFAEAGISLLYAFDADCRAAGVDWTLVASSAVTEGLEDTGHDANFPLMRSVPEALRDRADAIRIRRRMALPLVRKTS</sequence>
<evidence type="ECO:0000313" key="3">
    <source>
        <dbReference type="Proteomes" id="UP000465301"/>
    </source>
</evidence>
<evidence type="ECO:0000259" key="1">
    <source>
        <dbReference type="PROSITE" id="PS50801"/>
    </source>
</evidence>
<dbReference type="PROSITE" id="PS50801">
    <property type="entry name" value="STAS"/>
    <property type="match status" value="1"/>
</dbReference>
<dbReference type="Pfam" id="PF01740">
    <property type="entry name" value="STAS"/>
    <property type="match status" value="1"/>
</dbReference>
<dbReference type="Proteomes" id="UP000465301">
    <property type="component" value="Unassembled WGS sequence"/>
</dbReference>
<accession>A0A7I9ZAC3</accession>